<dbReference type="AlphaFoldDB" id="A0A7W6LN94"/>
<comment type="caution">
    <text evidence="3">The sequence shown here is derived from an EMBL/GenBank/DDBJ whole genome shotgun (WGS) entry which is preliminary data.</text>
</comment>
<dbReference type="GO" id="GO:0016491">
    <property type="term" value="F:oxidoreductase activity"/>
    <property type="evidence" value="ECO:0007669"/>
    <property type="project" value="UniProtKB-KW"/>
</dbReference>
<protein>
    <submittedName>
        <fullName evidence="3">Short-subunit dehydrogenase</fullName>
    </submittedName>
</protein>
<dbReference type="Pfam" id="PF00106">
    <property type="entry name" value="adh_short"/>
    <property type="match status" value="1"/>
</dbReference>
<dbReference type="SUPFAM" id="SSF51735">
    <property type="entry name" value="NAD(P)-binding Rossmann-fold domains"/>
    <property type="match status" value="1"/>
</dbReference>
<gene>
    <name evidence="3" type="ORF">GGQ90_001137</name>
</gene>
<dbReference type="EMBL" id="JACIEU010000004">
    <property type="protein sequence ID" value="MBB4147366.1"/>
    <property type="molecule type" value="Genomic_DNA"/>
</dbReference>
<organism evidence="3 4">
    <name type="scientific">Sphingobium scionense</name>
    <dbReference type="NCBI Taxonomy" id="1404341"/>
    <lineage>
        <taxon>Bacteria</taxon>
        <taxon>Pseudomonadati</taxon>
        <taxon>Pseudomonadota</taxon>
        <taxon>Alphaproteobacteria</taxon>
        <taxon>Sphingomonadales</taxon>
        <taxon>Sphingomonadaceae</taxon>
        <taxon>Sphingobium</taxon>
    </lineage>
</organism>
<dbReference type="PANTHER" id="PTHR43086">
    <property type="entry name" value="VERY-LONG-CHAIN 3-OXOOACYL-COA REDUCTASE"/>
    <property type="match status" value="1"/>
</dbReference>
<evidence type="ECO:0000313" key="4">
    <source>
        <dbReference type="Proteomes" id="UP000590524"/>
    </source>
</evidence>
<dbReference type="InterPro" id="IPR036291">
    <property type="entry name" value="NAD(P)-bd_dom_sf"/>
</dbReference>
<dbReference type="Proteomes" id="UP000590524">
    <property type="component" value="Unassembled WGS sequence"/>
</dbReference>
<name>A0A7W6LN94_9SPHN</name>
<dbReference type="Gene3D" id="3.40.50.720">
    <property type="entry name" value="NAD(P)-binding Rossmann-like Domain"/>
    <property type="match status" value="1"/>
</dbReference>
<keyword evidence="1" id="KW-0521">NADP</keyword>
<keyword evidence="4" id="KW-1185">Reference proteome</keyword>
<accession>A0A7W6LN94</accession>
<sequence length="269" mass="28514">MTGLQQHYGPWALIAGASEGTGRAFAERLAAQGYKLILLARREAPLAGLATELSARYDTECLWASVDLADADAADRIAALCGDREVGLFIANAGADPHGTHFLDSDIDNWMALVGRNVMTLMRLCHFLGRAMRARGRGGIILVGSGACYGGAPGLGVYAGSKAFDLCLGEALWAELQPHGVDVLNLILGRTDTPELRRFLTSRGAALPADLALPDDVARVGLERLPHGPVHHWGLADEEQGYAPQSAAARRARILAVAQAMRDLQGADA</sequence>
<evidence type="ECO:0000313" key="3">
    <source>
        <dbReference type="EMBL" id="MBB4147366.1"/>
    </source>
</evidence>
<keyword evidence="2" id="KW-0560">Oxidoreductase</keyword>
<dbReference type="PANTHER" id="PTHR43086:SF2">
    <property type="entry name" value="HYDROXYSTEROID DEHYDROGENASE-LIKE PROTEIN 1"/>
    <property type="match status" value="1"/>
</dbReference>
<evidence type="ECO:0000256" key="1">
    <source>
        <dbReference type="ARBA" id="ARBA00022857"/>
    </source>
</evidence>
<dbReference type="GO" id="GO:0030497">
    <property type="term" value="P:fatty acid elongation"/>
    <property type="evidence" value="ECO:0007669"/>
    <property type="project" value="TreeGrafter"/>
</dbReference>
<reference evidence="3 4" key="1">
    <citation type="submission" date="2020-08" db="EMBL/GenBank/DDBJ databases">
        <title>Genomic Encyclopedia of Type Strains, Phase IV (KMG-IV): sequencing the most valuable type-strain genomes for metagenomic binning, comparative biology and taxonomic classification.</title>
        <authorList>
            <person name="Goeker M."/>
        </authorList>
    </citation>
    <scope>NUCLEOTIDE SEQUENCE [LARGE SCALE GENOMIC DNA]</scope>
    <source>
        <strain evidence="3 4">DSM 19371</strain>
    </source>
</reference>
<proteinExistence type="predicted"/>
<evidence type="ECO:0000256" key="2">
    <source>
        <dbReference type="ARBA" id="ARBA00023002"/>
    </source>
</evidence>
<dbReference type="InterPro" id="IPR002347">
    <property type="entry name" value="SDR_fam"/>
</dbReference>
<dbReference type="PRINTS" id="PR00081">
    <property type="entry name" value="GDHRDH"/>
</dbReference>
<dbReference type="RefSeq" id="WP_188081231.1">
    <property type="nucleotide sequence ID" value="NZ_JACIEU010000004.1"/>
</dbReference>